<keyword evidence="4" id="KW-1185">Reference proteome</keyword>
<dbReference type="OrthoDB" id="9798754at2"/>
<organism evidence="3 4">
    <name type="scientific">Croceibacterium soli</name>
    <dbReference type="NCBI Taxonomy" id="1739690"/>
    <lineage>
        <taxon>Bacteria</taxon>
        <taxon>Pseudomonadati</taxon>
        <taxon>Pseudomonadota</taxon>
        <taxon>Alphaproteobacteria</taxon>
        <taxon>Sphingomonadales</taxon>
        <taxon>Erythrobacteraceae</taxon>
        <taxon>Croceibacterium</taxon>
    </lineage>
</organism>
<dbReference type="InterPro" id="IPR011335">
    <property type="entry name" value="Restrct_endonuc-II-like"/>
</dbReference>
<dbReference type="SUPFAM" id="SSF52980">
    <property type="entry name" value="Restriction endonuclease-like"/>
    <property type="match status" value="1"/>
</dbReference>
<feature type="domain" description="DUF559" evidence="2">
    <location>
        <begin position="1"/>
        <end position="96"/>
    </location>
</feature>
<dbReference type="PANTHER" id="PTHR38590">
    <property type="entry name" value="BLL0828 PROTEIN"/>
    <property type="match status" value="1"/>
</dbReference>
<dbReference type="Gene3D" id="3.40.960.10">
    <property type="entry name" value="VSR Endonuclease"/>
    <property type="match status" value="1"/>
</dbReference>
<dbReference type="PANTHER" id="PTHR38590:SF1">
    <property type="entry name" value="BLL0828 PROTEIN"/>
    <property type="match status" value="1"/>
</dbReference>
<feature type="region of interest" description="Disordered" evidence="1">
    <location>
        <begin position="105"/>
        <end position="124"/>
    </location>
</feature>
<comment type="caution">
    <text evidence="3">The sequence shown here is derived from an EMBL/GenBank/DDBJ whole genome shotgun (WGS) entry which is preliminary data.</text>
</comment>
<dbReference type="EMBL" id="WTYK01000002">
    <property type="protein sequence ID" value="MXP40895.1"/>
    <property type="molecule type" value="Genomic_DNA"/>
</dbReference>
<name>A0A6I4UV30_9SPHN</name>
<evidence type="ECO:0000313" key="4">
    <source>
        <dbReference type="Proteomes" id="UP000469159"/>
    </source>
</evidence>
<dbReference type="Pfam" id="PF04480">
    <property type="entry name" value="DUF559"/>
    <property type="match status" value="1"/>
</dbReference>
<dbReference type="RefSeq" id="WP_160745750.1">
    <property type="nucleotide sequence ID" value="NZ_WTYK01000002.1"/>
</dbReference>
<gene>
    <name evidence="3" type="ORF">GRI75_04450</name>
</gene>
<dbReference type="Proteomes" id="UP000469159">
    <property type="component" value="Unassembled WGS sequence"/>
</dbReference>
<sequence length="124" mass="14657">MRNNPTEPEKRLWSALRARQFFGYKFRRQDVIGFRIVDLFCPARGLAVEIDGDTHERERDLARDRRMLREFGFRVVRFTNEDVMRNTDGVLTALKIALDAQPERWGRRCEHHPPTPSSEEEGEL</sequence>
<accession>A0A6I4UV30</accession>
<dbReference type="InterPro" id="IPR047216">
    <property type="entry name" value="Endonuclease_DUF559_bact"/>
</dbReference>
<protein>
    <submittedName>
        <fullName evidence="3">DUF559 domain-containing protein</fullName>
    </submittedName>
</protein>
<dbReference type="CDD" id="cd01038">
    <property type="entry name" value="Endonuclease_DUF559"/>
    <property type="match status" value="1"/>
</dbReference>
<reference evidence="3 4" key="1">
    <citation type="submission" date="2019-12" db="EMBL/GenBank/DDBJ databases">
        <title>Genomic-based taxomic classification of the family Erythrobacteraceae.</title>
        <authorList>
            <person name="Xu L."/>
        </authorList>
    </citation>
    <scope>NUCLEOTIDE SEQUENCE [LARGE SCALE GENOMIC DNA]</scope>
    <source>
        <strain evidence="3 4">MCCC 1K02066</strain>
    </source>
</reference>
<evidence type="ECO:0000259" key="2">
    <source>
        <dbReference type="Pfam" id="PF04480"/>
    </source>
</evidence>
<proteinExistence type="predicted"/>
<dbReference type="InterPro" id="IPR007569">
    <property type="entry name" value="DUF559"/>
</dbReference>
<dbReference type="AlphaFoldDB" id="A0A6I4UV30"/>
<evidence type="ECO:0000256" key="1">
    <source>
        <dbReference type="SAM" id="MobiDB-lite"/>
    </source>
</evidence>
<evidence type="ECO:0000313" key="3">
    <source>
        <dbReference type="EMBL" id="MXP40895.1"/>
    </source>
</evidence>